<evidence type="ECO:0000313" key="2">
    <source>
        <dbReference type="Proteomes" id="UP000262939"/>
    </source>
</evidence>
<organism evidence="1 2">
    <name type="scientific">Peribacillus glennii</name>
    <dbReference type="NCBI Taxonomy" id="2303991"/>
    <lineage>
        <taxon>Bacteria</taxon>
        <taxon>Bacillati</taxon>
        <taxon>Bacillota</taxon>
        <taxon>Bacilli</taxon>
        <taxon>Bacillales</taxon>
        <taxon>Bacillaceae</taxon>
        <taxon>Peribacillus</taxon>
    </lineage>
</organism>
<dbReference type="RefSeq" id="WP_117324370.1">
    <property type="nucleotide sequence ID" value="NZ_QVTD01000022.1"/>
</dbReference>
<gene>
    <name evidence="1" type="ORF">D0466_20485</name>
</gene>
<dbReference type="Pfam" id="PF14183">
    <property type="entry name" value="YwpF"/>
    <property type="match status" value="1"/>
</dbReference>
<dbReference type="OrthoDB" id="2427395at2"/>
<dbReference type="InterPro" id="IPR025573">
    <property type="entry name" value="YwpF"/>
</dbReference>
<reference evidence="1 2" key="1">
    <citation type="submission" date="2018-08" db="EMBL/GenBank/DDBJ databases">
        <title>Bacillus chawlae sp. nov., Bacillus glennii sp. nov., and Bacillus saganii sp. nov. Isolated from the Vehicle Assembly Building at Kennedy Space Center where the Viking Spacecraft were Assembled.</title>
        <authorList>
            <person name="Seuylemezian A."/>
            <person name="Vaishampayan P."/>
        </authorList>
    </citation>
    <scope>NUCLEOTIDE SEQUENCE [LARGE SCALE GENOMIC DNA]</scope>
    <source>
        <strain evidence="1 2">V44-8</strain>
    </source>
</reference>
<evidence type="ECO:0000313" key="1">
    <source>
        <dbReference type="EMBL" id="RFU60734.1"/>
    </source>
</evidence>
<dbReference type="Proteomes" id="UP000262939">
    <property type="component" value="Unassembled WGS sequence"/>
</dbReference>
<accession>A0A372L6L2</accession>
<dbReference type="AlphaFoldDB" id="A0A372L6L2"/>
<name>A0A372L6L2_9BACI</name>
<proteinExistence type="predicted"/>
<dbReference type="EMBL" id="QVTD01000022">
    <property type="protein sequence ID" value="RFU60734.1"/>
    <property type="molecule type" value="Genomic_DNA"/>
</dbReference>
<sequence length="145" mass="16325">MKTFKLISLQIVSDDRTFIDIELADGLIINKEDDHNTWIIEAFVTEGHFDAVAHLVPTGQKVNVQAVITKKDNDPAAFKTVVNKTKKVDGHVILLLEGHLQKTRSKYAELLLQDLIQQGIVGDALIEQFKEKLHSRPKLASMNKQ</sequence>
<comment type="caution">
    <text evidence="1">The sequence shown here is derived from an EMBL/GenBank/DDBJ whole genome shotgun (WGS) entry which is preliminary data.</text>
</comment>
<protein>
    <recommendedName>
        <fullName evidence="3">YwpF-like protein</fullName>
    </recommendedName>
</protein>
<keyword evidence="2" id="KW-1185">Reference proteome</keyword>
<evidence type="ECO:0008006" key="3">
    <source>
        <dbReference type="Google" id="ProtNLM"/>
    </source>
</evidence>